<name>A0A246WL50_9BURK</name>
<dbReference type="PROSITE" id="PS51197">
    <property type="entry name" value="HTH_RRF2_2"/>
    <property type="match status" value="1"/>
</dbReference>
<comment type="caution">
    <text evidence="1">The sequence shown here is derived from an EMBL/GenBank/DDBJ whole genome shotgun (WGS) entry which is preliminary data.</text>
</comment>
<reference evidence="1 2" key="1">
    <citation type="submission" date="2017-06" db="EMBL/GenBank/DDBJ databases">
        <title>Herbaspirillum phytohormonus sp. nov., isolated from the root nodule of Robinia pseudoacacia in lead-zinc mine.</title>
        <authorList>
            <person name="Fan M."/>
            <person name="Lin Y."/>
        </authorList>
    </citation>
    <scope>NUCLEOTIDE SEQUENCE [LARGE SCALE GENOMIC DNA]</scope>
    <source>
        <strain evidence="1 2">HZ10</strain>
    </source>
</reference>
<sequence>MKRSDRLSIALHILLHMGQRTDAPMTSEEIAGWVGTNPVVIRRTFAGLREAGIVTSTKGHGGGWSLARPMEEISLHQVQQALGERLVTLGAREESPGCLVEIAVNRALDDVMEEANRILDHRLAGITLAALARDVGPRFHEWQPPPH</sequence>
<dbReference type="PANTHER" id="PTHR33221">
    <property type="entry name" value="WINGED HELIX-TURN-HELIX TRANSCRIPTIONAL REGULATOR, RRF2 FAMILY"/>
    <property type="match status" value="1"/>
</dbReference>
<dbReference type="AlphaFoldDB" id="A0A246WL50"/>
<dbReference type="RefSeq" id="WP_088752750.1">
    <property type="nucleotide sequence ID" value="NZ_NJGU01000018.1"/>
</dbReference>
<dbReference type="Pfam" id="PF02082">
    <property type="entry name" value="Rrf2"/>
    <property type="match status" value="1"/>
</dbReference>
<gene>
    <name evidence="1" type="ORF">CEJ42_23505</name>
</gene>
<dbReference type="GO" id="GO:0005829">
    <property type="term" value="C:cytosol"/>
    <property type="evidence" value="ECO:0007669"/>
    <property type="project" value="TreeGrafter"/>
</dbReference>
<evidence type="ECO:0000313" key="1">
    <source>
        <dbReference type="EMBL" id="OWY26571.1"/>
    </source>
</evidence>
<dbReference type="PANTHER" id="PTHR33221:SF15">
    <property type="entry name" value="HTH-TYPE TRANSCRIPTIONAL REGULATOR YWGB-RELATED"/>
    <property type="match status" value="1"/>
</dbReference>
<dbReference type="SUPFAM" id="SSF46785">
    <property type="entry name" value="Winged helix' DNA-binding domain"/>
    <property type="match status" value="1"/>
</dbReference>
<dbReference type="GO" id="GO:0003700">
    <property type="term" value="F:DNA-binding transcription factor activity"/>
    <property type="evidence" value="ECO:0007669"/>
    <property type="project" value="TreeGrafter"/>
</dbReference>
<accession>A0A246WL50</accession>
<dbReference type="Proteomes" id="UP000197596">
    <property type="component" value="Unassembled WGS sequence"/>
</dbReference>
<dbReference type="InterPro" id="IPR000944">
    <property type="entry name" value="Tscrpt_reg_Rrf2"/>
</dbReference>
<dbReference type="InterPro" id="IPR036390">
    <property type="entry name" value="WH_DNA-bd_sf"/>
</dbReference>
<protein>
    <submittedName>
        <fullName evidence="1">Transcriptional regulator</fullName>
    </submittedName>
</protein>
<evidence type="ECO:0000313" key="2">
    <source>
        <dbReference type="Proteomes" id="UP000197596"/>
    </source>
</evidence>
<dbReference type="InterPro" id="IPR036388">
    <property type="entry name" value="WH-like_DNA-bd_sf"/>
</dbReference>
<proteinExistence type="predicted"/>
<dbReference type="Gene3D" id="1.10.10.10">
    <property type="entry name" value="Winged helix-like DNA-binding domain superfamily/Winged helix DNA-binding domain"/>
    <property type="match status" value="1"/>
</dbReference>
<organism evidence="1 2">
    <name type="scientific">Herbaspirillum robiniae</name>
    <dbReference type="NCBI Taxonomy" id="2014887"/>
    <lineage>
        <taxon>Bacteria</taxon>
        <taxon>Pseudomonadati</taxon>
        <taxon>Pseudomonadota</taxon>
        <taxon>Betaproteobacteria</taxon>
        <taxon>Burkholderiales</taxon>
        <taxon>Oxalobacteraceae</taxon>
        <taxon>Herbaspirillum</taxon>
    </lineage>
</organism>
<dbReference type="EMBL" id="NJGU01000018">
    <property type="protein sequence ID" value="OWY26571.1"/>
    <property type="molecule type" value="Genomic_DNA"/>
</dbReference>